<organism evidence="4 5">
    <name type="scientific">Xiphophorus couchianus</name>
    <name type="common">Monterrey platyfish</name>
    <dbReference type="NCBI Taxonomy" id="32473"/>
    <lineage>
        <taxon>Eukaryota</taxon>
        <taxon>Metazoa</taxon>
        <taxon>Chordata</taxon>
        <taxon>Craniata</taxon>
        <taxon>Vertebrata</taxon>
        <taxon>Euteleostomi</taxon>
        <taxon>Actinopterygii</taxon>
        <taxon>Neopterygii</taxon>
        <taxon>Teleostei</taxon>
        <taxon>Neoteleostei</taxon>
        <taxon>Acanthomorphata</taxon>
        <taxon>Ovalentaria</taxon>
        <taxon>Atherinomorphae</taxon>
        <taxon>Cyprinodontiformes</taxon>
        <taxon>Poeciliidae</taxon>
        <taxon>Poeciliinae</taxon>
        <taxon>Xiphophorus</taxon>
    </lineage>
</organism>
<reference evidence="4" key="2">
    <citation type="submission" date="2025-09" db="UniProtKB">
        <authorList>
            <consortium name="Ensembl"/>
        </authorList>
    </citation>
    <scope>IDENTIFICATION</scope>
</reference>
<dbReference type="Pfam" id="PF00621">
    <property type="entry name" value="RhoGEF"/>
    <property type="match status" value="1"/>
</dbReference>
<dbReference type="InterPro" id="IPR036047">
    <property type="entry name" value="F-box-like_dom_sf"/>
</dbReference>
<keyword evidence="1" id="KW-0175">Coiled coil</keyword>
<dbReference type="InterPro" id="IPR025592">
    <property type="entry name" value="DUF4347"/>
</dbReference>
<dbReference type="Proteomes" id="UP000261380">
    <property type="component" value="Unplaced"/>
</dbReference>
<evidence type="ECO:0000259" key="3">
    <source>
        <dbReference type="PROSITE" id="PS50010"/>
    </source>
</evidence>
<feature type="coiled-coil region" evidence="1">
    <location>
        <begin position="192"/>
        <end position="219"/>
    </location>
</feature>
<dbReference type="STRING" id="32473.ENSXCOP00000027303"/>
<evidence type="ECO:0000256" key="2">
    <source>
        <dbReference type="SAM" id="MobiDB-lite"/>
    </source>
</evidence>
<sequence length="707" mass="79684">MDLTGAPHSVSSPDREPQPGPKLVRETRFSSWTPQGNKQSNLQLFEERVKLLLHWFDLWTDSQRKRLLQALLGRCTKAQLKNLLNDTVPVTRLDFTAVLPRCLSLYIMSFLSPRELCGAAQVSWHWRVLAEQDCLWAGRCIKRGWFLPYAPRDKEFGAWRNHYVSCISTLDRLSPQEAAEIYGTLYQPCLGVKEEEGERSRERRIRQKLKEALKEEKSESSGYNVNTGYELIPFSMLFFCCKRLSKAKTVPASLPHTDSAAILLLISNKIPAYEVVLSGVKARVAVVLYDHRWTLSALFNQTQRAASGQQVQRLGLLVPGGTEEVHLVNGETSLKISSVLSERTLSSPDHREFWEKLCALVAPGQEGGGIDIFCPLAASVSGLALMWNLSDLTGLEVRAPLGFATGSFQNILSEWSGGDQDPAAPALCYVTDSVLLGWCRQARWMEEVLVRLRKSLELQLQQASLQNISLDTLGACGELSEALTEGLTALSRQNEVRTAVRQEGRRKGKVYQEPLMAALNSNRAILSYVDIQIIFGSVALILHQNGVFQADLQARLQHWGAEQCVGDVFVKFCSKLNVYTNYLNNYITTIHTIDKCREAKPAFRAFLKRADRTLPTYMLSLQELLLCPVWRIQEYVTLLQALTSHTRPGHPDHPDLRSALNAMLQFRDFIQEVTELGSTQRLLQVPAKYGNDLCLKYHIHSLQIFLN</sequence>
<dbReference type="Gene3D" id="1.20.1280.50">
    <property type="match status" value="1"/>
</dbReference>
<accession>A0A3B5MU66</accession>
<dbReference type="GO" id="GO:0005085">
    <property type="term" value="F:guanyl-nucleotide exchange factor activity"/>
    <property type="evidence" value="ECO:0007669"/>
    <property type="project" value="InterPro"/>
</dbReference>
<keyword evidence="5" id="KW-1185">Reference proteome</keyword>
<dbReference type="PANTHER" id="PTHR46857:SF1">
    <property type="entry name" value="EPITHELIAL CELL-TRANSFORMING SEQUENCE 2 ONCOGENE-LIKE"/>
    <property type="match status" value="1"/>
</dbReference>
<dbReference type="SUPFAM" id="SSF81383">
    <property type="entry name" value="F-box domain"/>
    <property type="match status" value="1"/>
</dbReference>
<dbReference type="InterPro" id="IPR035899">
    <property type="entry name" value="DBL_dom_sf"/>
</dbReference>
<dbReference type="PANTHER" id="PTHR46857">
    <property type="entry name" value="EPITHELIAL CELL-TRANSFORMING SEQUENCE 2 ONCOGENE-LIKE"/>
    <property type="match status" value="1"/>
</dbReference>
<dbReference type="CDD" id="cd00160">
    <property type="entry name" value="RhoGEF"/>
    <property type="match status" value="1"/>
</dbReference>
<dbReference type="Pfam" id="PF14252">
    <property type="entry name" value="DUF4347"/>
    <property type="match status" value="1"/>
</dbReference>
<dbReference type="Ensembl" id="ENSXCOT00000027636.1">
    <property type="protein sequence ID" value="ENSXCOP00000027303.1"/>
    <property type="gene ID" value="ENSXCOG00000020393.1"/>
</dbReference>
<name>A0A3B5MU66_9TELE</name>
<protein>
    <recommendedName>
        <fullName evidence="3">DH domain-containing protein</fullName>
    </recommendedName>
</protein>
<feature type="region of interest" description="Disordered" evidence="2">
    <location>
        <begin position="1"/>
        <end position="23"/>
    </location>
</feature>
<dbReference type="InterPro" id="IPR001810">
    <property type="entry name" value="F-box_dom"/>
</dbReference>
<evidence type="ECO:0000313" key="5">
    <source>
        <dbReference type="Proteomes" id="UP000261380"/>
    </source>
</evidence>
<dbReference type="InterPro" id="IPR052805">
    <property type="entry name" value="GEF_Ubiquitin-Prot_Reg"/>
</dbReference>
<reference evidence="4" key="1">
    <citation type="submission" date="2025-08" db="UniProtKB">
        <authorList>
            <consortium name="Ensembl"/>
        </authorList>
    </citation>
    <scope>IDENTIFICATION</scope>
</reference>
<dbReference type="Pfam" id="PF12937">
    <property type="entry name" value="F-box-like"/>
    <property type="match status" value="1"/>
</dbReference>
<evidence type="ECO:0000256" key="1">
    <source>
        <dbReference type="SAM" id="Coils"/>
    </source>
</evidence>
<feature type="compositionally biased region" description="Basic and acidic residues" evidence="2">
    <location>
        <begin position="13"/>
        <end position="23"/>
    </location>
</feature>
<dbReference type="AlphaFoldDB" id="A0A3B5MU66"/>
<proteinExistence type="predicted"/>
<dbReference type="SUPFAM" id="SSF48065">
    <property type="entry name" value="DBL homology domain (DH-domain)"/>
    <property type="match status" value="1"/>
</dbReference>
<dbReference type="GeneTree" id="ENSGT00940000158839"/>
<dbReference type="Gene3D" id="1.20.900.10">
    <property type="entry name" value="Dbl homology (DH) domain"/>
    <property type="match status" value="1"/>
</dbReference>
<dbReference type="InterPro" id="IPR000219">
    <property type="entry name" value="DH_dom"/>
</dbReference>
<dbReference type="SMART" id="SM00325">
    <property type="entry name" value="RhoGEF"/>
    <property type="match status" value="1"/>
</dbReference>
<feature type="domain" description="DH" evidence="3">
    <location>
        <begin position="509"/>
        <end position="673"/>
    </location>
</feature>
<evidence type="ECO:0000313" key="4">
    <source>
        <dbReference type="Ensembl" id="ENSXCOP00000027303.1"/>
    </source>
</evidence>
<dbReference type="PROSITE" id="PS50010">
    <property type="entry name" value="DH_2"/>
    <property type="match status" value="1"/>
</dbReference>